<keyword evidence="1" id="KW-0175">Coiled coil</keyword>
<feature type="transmembrane region" description="Helical" evidence="3">
    <location>
        <begin position="75"/>
        <end position="101"/>
    </location>
</feature>
<organism evidence="4 5">
    <name type="scientific">Pyricularia grisea</name>
    <name type="common">Crabgrass-specific blast fungus</name>
    <name type="synonym">Magnaporthe grisea</name>
    <dbReference type="NCBI Taxonomy" id="148305"/>
    <lineage>
        <taxon>Eukaryota</taxon>
        <taxon>Fungi</taxon>
        <taxon>Dikarya</taxon>
        <taxon>Ascomycota</taxon>
        <taxon>Pezizomycotina</taxon>
        <taxon>Sordariomycetes</taxon>
        <taxon>Sordariomycetidae</taxon>
        <taxon>Magnaporthales</taxon>
        <taxon>Pyriculariaceae</taxon>
        <taxon>Pyricularia</taxon>
    </lineage>
</organism>
<sequence>MAHHNIGEHSPFLKRVLVPFWVIRIIIMVANIGVMALAIGAIAYVNNRRDKYSNELNDVQRELDELKTDYDVQQALGVTIAILSVEMALVILCLIGDIVCIVKRSRRTLTPKFFLGVNVVQSLFWVVAFILSMMGARSSASIAINVIVLLSFLGLLIYASIVFHQWRTGKLPSPIESRQMLGENNVETGYSQQPKYTGVPAPQHNQQSY</sequence>
<reference evidence="5" key="2">
    <citation type="submission" date="2019-10" db="EMBL/GenBank/DDBJ databases">
        <authorList>
            <consortium name="NCBI Genome Project"/>
        </authorList>
    </citation>
    <scope>NUCLEOTIDE SEQUENCE</scope>
    <source>
        <strain evidence="5">NI907</strain>
    </source>
</reference>
<dbReference type="KEGG" id="pgri:PgNI_10016"/>
<dbReference type="AlphaFoldDB" id="A0A6P8ATG3"/>
<feature type="transmembrane region" description="Helical" evidence="3">
    <location>
        <begin position="21"/>
        <end position="45"/>
    </location>
</feature>
<feature type="transmembrane region" description="Helical" evidence="3">
    <location>
        <begin position="142"/>
        <end position="163"/>
    </location>
</feature>
<protein>
    <recommendedName>
        <fullName evidence="6">MARVEL domain-containing protein</fullName>
    </recommendedName>
</protein>
<evidence type="ECO:0000256" key="3">
    <source>
        <dbReference type="SAM" id="Phobius"/>
    </source>
</evidence>
<keyword evidence="3" id="KW-1133">Transmembrane helix</keyword>
<accession>A0A6P8ATG3</accession>
<evidence type="ECO:0008006" key="6">
    <source>
        <dbReference type="Google" id="ProtNLM"/>
    </source>
</evidence>
<reference evidence="5" key="3">
    <citation type="submission" date="2025-08" db="UniProtKB">
        <authorList>
            <consortium name="RefSeq"/>
        </authorList>
    </citation>
    <scope>IDENTIFICATION</scope>
    <source>
        <strain evidence="5">NI907</strain>
    </source>
</reference>
<gene>
    <name evidence="5" type="ORF">PgNI_10016</name>
</gene>
<keyword evidence="4" id="KW-1185">Reference proteome</keyword>
<evidence type="ECO:0000313" key="5">
    <source>
        <dbReference type="RefSeq" id="XP_030978203.1"/>
    </source>
</evidence>
<evidence type="ECO:0000256" key="2">
    <source>
        <dbReference type="SAM" id="MobiDB-lite"/>
    </source>
</evidence>
<evidence type="ECO:0000313" key="4">
    <source>
        <dbReference type="Proteomes" id="UP000515153"/>
    </source>
</evidence>
<feature type="transmembrane region" description="Helical" evidence="3">
    <location>
        <begin position="113"/>
        <end position="136"/>
    </location>
</feature>
<feature type="coiled-coil region" evidence="1">
    <location>
        <begin position="42"/>
        <end position="76"/>
    </location>
</feature>
<name>A0A6P8ATG3_PYRGI</name>
<feature type="region of interest" description="Disordered" evidence="2">
    <location>
        <begin position="188"/>
        <end position="209"/>
    </location>
</feature>
<reference evidence="5" key="1">
    <citation type="journal article" date="2019" name="Mol. Biol. Evol.">
        <title>Blast fungal genomes show frequent chromosomal changes, gene gains and losses, and effector gene turnover.</title>
        <authorList>
            <person name="Gomez Luciano L.B."/>
            <person name="Jason Tsai I."/>
            <person name="Chuma I."/>
            <person name="Tosa Y."/>
            <person name="Chen Y.H."/>
            <person name="Li J.Y."/>
            <person name="Li M.Y."/>
            <person name="Jade Lu M.Y."/>
            <person name="Nakayashiki H."/>
            <person name="Li W.H."/>
        </authorList>
    </citation>
    <scope>NUCLEOTIDE SEQUENCE</scope>
    <source>
        <strain evidence="5">NI907</strain>
    </source>
</reference>
<dbReference type="RefSeq" id="XP_030978203.1">
    <property type="nucleotide sequence ID" value="XM_031129996.1"/>
</dbReference>
<evidence type="ECO:0000256" key="1">
    <source>
        <dbReference type="SAM" id="Coils"/>
    </source>
</evidence>
<dbReference type="GeneID" id="41964904"/>
<keyword evidence="3" id="KW-0812">Transmembrane</keyword>
<dbReference type="Proteomes" id="UP000515153">
    <property type="component" value="Unplaced"/>
</dbReference>
<keyword evidence="3" id="KW-0472">Membrane</keyword>
<proteinExistence type="predicted"/>